<protein>
    <submittedName>
        <fullName evidence="1">Uncharacterized protein</fullName>
    </submittedName>
</protein>
<dbReference type="AlphaFoldDB" id="A0A6C0LG94"/>
<sequence>MNVNLGDTFYEYLIKNKYFLSLELDEYYYVKELKEIKYEWFVNTETNTPFFIDDVKKTMKDDNKFKKFINNKSHVLQYLKNNNIINIEYTGDTNNYYKIRQHENIINKYHIVISDLYIYRIHSDQIKNEFHIDFYYIGMCMLLFINCQKLFFNSS</sequence>
<accession>A0A6C0LG94</accession>
<proteinExistence type="predicted"/>
<name>A0A6C0LG94_9ZZZZ</name>
<reference evidence="1" key="1">
    <citation type="journal article" date="2020" name="Nature">
        <title>Giant virus diversity and host interactions through global metagenomics.</title>
        <authorList>
            <person name="Schulz F."/>
            <person name="Roux S."/>
            <person name="Paez-Espino D."/>
            <person name="Jungbluth S."/>
            <person name="Walsh D.A."/>
            <person name="Denef V.J."/>
            <person name="McMahon K.D."/>
            <person name="Konstantinidis K.T."/>
            <person name="Eloe-Fadrosh E.A."/>
            <person name="Kyrpides N.C."/>
            <person name="Woyke T."/>
        </authorList>
    </citation>
    <scope>NUCLEOTIDE SEQUENCE</scope>
    <source>
        <strain evidence="1">GVMAG-M-3300027804-48</strain>
    </source>
</reference>
<organism evidence="1">
    <name type="scientific">viral metagenome</name>
    <dbReference type="NCBI Taxonomy" id="1070528"/>
    <lineage>
        <taxon>unclassified sequences</taxon>
        <taxon>metagenomes</taxon>
        <taxon>organismal metagenomes</taxon>
    </lineage>
</organism>
<evidence type="ECO:0000313" key="1">
    <source>
        <dbReference type="EMBL" id="QHU29440.1"/>
    </source>
</evidence>
<dbReference type="EMBL" id="MN740489">
    <property type="protein sequence ID" value="QHU29440.1"/>
    <property type="molecule type" value="Genomic_DNA"/>
</dbReference>